<dbReference type="GO" id="GO:0030288">
    <property type="term" value="C:outer membrane-bounded periplasmic space"/>
    <property type="evidence" value="ECO:0007669"/>
    <property type="project" value="UniProtKB-ARBA"/>
</dbReference>
<keyword evidence="5" id="KW-0653">Protein transport</keyword>
<dbReference type="Gene3D" id="3.10.105.10">
    <property type="entry name" value="Dipeptide-binding Protein, Domain 3"/>
    <property type="match status" value="1"/>
</dbReference>
<dbReference type="GO" id="GO:0015833">
    <property type="term" value="P:peptide transport"/>
    <property type="evidence" value="ECO:0007669"/>
    <property type="project" value="UniProtKB-KW"/>
</dbReference>
<dbReference type="PROSITE" id="PS51257">
    <property type="entry name" value="PROKAR_LIPOPROTEIN"/>
    <property type="match status" value="1"/>
</dbReference>
<dbReference type="GO" id="GO:0043190">
    <property type="term" value="C:ATP-binding cassette (ABC) transporter complex"/>
    <property type="evidence" value="ECO:0007669"/>
    <property type="project" value="InterPro"/>
</dbReference>
<organism evidence="7 8">
    <name type="scientific">Aerococcus christensenii</name>
    <dbReference type="NCBI Taxonomy" id="87541"/>
    <lineage>
        <taxon>Bacteria</taxon>
        <taxon>Bacillati</taxon>
        <taxon>Bacillota</taxon>
        <taxon>Bacilli</taxon>
        <taxon>Lactobacillales</taxon>
        <taxon>Aerococcaceae</taxon>
        <taxon>Aerococcus</taxon>
    </lineage>
</organism>
<dbReference type="PANTHER" id="PTHR30290:SF10">
    <property type="entry name" value="PERIPLASMIC OLIGOPEPTIDE-BINDING PROTEIN-RELATED"/>
    <property type="match status" value="1"/>
</dbReference>
<dbReference type="CDD" id="cd08504">
    <property type="entry name" value="PBP2_OppA"/>
    <property type="match status" value="1"/>
</dbReference>
<keyword evidence="5" id="KW-0571">Peptide transport</keyword>
<gene>
    <name evidence="7" type="ORF">HMPREF3187_00636</name>
</gene>
<dbReference type="PANTHER" id="PTHR30290">
    <property type="entry name" value="PERIPLASMIC BINDING COMPONENT OF ABC TRANSPORTER"/>
    <property type="match status" value="1"/>
</dbReference>
<dbReference type="Gene3D" id="3.40.190.10">
    <property type="entry name" value="Periplasmic binding protein-like II"/>
    <property type="match status" value="1"/>
</dbReference>
<evidence type="ECO:0000256" key="4">
    <source>
        <dbReference type="ARBA" id="ARBA00022729"/>
    </source>
</evidence>
<dbReference type="InterPro" id="IPR000914">
    <property type="entry name" value="SBP_5_dom"/>
</dbReference>
<name>A0A133Y263_9LACT</name>
<keyword evidence="3" id="KW-0813">Transport</keyword>
<evidence type="ECO:0000313" key="8">
    <source>
        <dbReference type="Proteomes" id="UP000070422"/>
    </source>
</evidence>
<accession>A0A133Y263</accession>
<dbReference type="FunFam" id="3.10.105.10:FF:000001">
    <property type="entry name" value="Oligopeptide ABC transporter, oligopeptide-binding protein"/>
    <property type="match status" value="1"/>
</dbReference>
<dbReference type="GO" id="GO:1904680">
    <property type="term" value="F:peptide transmembrane transporter activity"/>
    <property type="evidence" value="ECO:0007669"/>
    <property type="project" value="TreeGrafter"/>
</dbReference>
<evidence type="ECO:0000256" key="2">
    <source>
        <dbReference type="ARBA" id="ARBA00005695"/>
    </source>
</evidence>
<protein>
    <submittedName>
        <fullName evidence="7">ABC transporter, substrate-binding protein, family 5</fullName>
    </submittedName>
</protein>
<reference evidence="7 8" key="1">
    <citation type="submission" date="2016-01" db="EMBL/GenBank/DDBJ databases">
        <authorList>
            <person name="Oliw E.H."/>
        </authorList>
    </citation>
    <scope>NUCLEOTIDE SEQUENCE [LARGE SCALE GENOMIC DNA]</scope>
    <source>
        <strain evidence="7 8">KA00635</strain>
    </source>
</reference>
<dbReference type="AlphaFoldDB" id="A0A133Y263"/>
<comment type="similarity">
    <text evidence="2">Belongs to the bacterial solute-binding protein 5 family.</text>
</comment>
<dbReference type="Gene3D" id="3.90.76.10">
    <property type="entry name" value="Dipeptide-binding Protein, Domain 1"/>
    <property type="match status" value="1"/>
</dbReference>
<comment type="caution">
    <text evidence="7">The sequence shown here is derived from an EMBL/GenBank/DDBJ whole genome shotgun (WGS) entry which is preliminary data.</text>
</comment>
<dbReference type="InterPro" id="IPR030678">
    <property type="entry name" value="Peptide/Ni-bd"/>
</dbReference>
<dbReference type="InterPro" id="IPR039424">
    <property type="entry name" value="SBP_5"/>
</dbReference>
<comment type="subcellular location">
    <subcellularLocation>
        <location evidence="1">Cell envelope</location>
    </subcellularLocation>
</comment>
<evidence type="ECO:0000313" key="7">
    <source>
        <dbReference type="EMBL" id="KXB37281.1"/>
    </source>
</evidence>
<dbReference type="STRING" id="87541.AWM71_01835"/>
<evidence type="ECO:0000256" key="3">
    <source>
        <dbReference type="ARBA" id="ARBA00022448"/>
    </source>
</evidence>
<dbReference type="Pfam" id="PF00496">
    <property type="entry name" value="SBP_bac_5"/>
    <property type="match status" value="1"/>
</dbReference>
<feature type="domain" description="Solute-binding protein family 5" evidence="6">
    <location>
        <begin position="76"/>
        <end position="460"/>
    </location>
</feature>
<dbReference type="EMBL" id="LSCQ01000028">
    <property type="protein sequence ID" value="KXB37281.1"/>
    <property type="molecule type" value="Genomic_DNA"/>
</dbReference>
<dbReference type="OrthoDB" id="9801912at2"/>
<dbReference type="FunFam" id="3.90.76.10:FF:000001">
    <property type="entry name" value="Oligopeptide ABC transporter substrate-binding protein"/>
    <property type="match status" value="1"/>
</dbReference>
<proteinExistence type="inferred from homology"/>
<evidence type="ECO:0000256" key="5">
    <source>
        <dbReference type="ARBA" id="ARBA00022856"/>
    </source>
</evidence>
<dbReference type="PIRSF" id="PIRSF002741">
    <property type="entry name" value="MppA"/>
    <property type="match status" value="1"/>
</dbReference>
<sequence length="541" mass="61284">MRLKKVMVGWLTGMALISAGCSQSSENSKGAAENKVVYAAPTELSTLDSSLVQDINAANYLGHLQEGLFWEDEKNEVHPSLAKELPEISKDGKLVKIKLREDAKWANGDKITAHDFVYAVQRLANPKTGASYSYLLENFENGPEILKGQKDYQTIGVKALDDYTIEIRLNRPTPYINHLLAFVSFYPLNKKFVEEKGDQYGTSAENVLASGPYQITEWDGSSNKWTLKKNPNFFAADKVKVETIEVQVMKEVSTNVNLFEAGKIDNAILTGETVKQFADHPKAVKREKARLSYLEFNRKKDYLNNAKLREAIDFAIDNKALTQQIIGDGSVATSTFLPKKFYFNPDTQKDFVDEVAVPEKADGNKAKELWEEAKKELGKDQLTIRLLADDDEKAKKECQYIQGQIQNHLPGVQVELVNVPKKNRLKQMKKQDFDLVLTEWGADYADASNFYDLYKTGNAYNSGDYSNAEYDAILAKAANEDALKPKERWEDFKKAQKILTDDHALVVLYQAAETQLRNPRLKGMIFRPVNLEFDFRTAYFE</sequence>
<keyword evidence="4" id="KW-0732">Signal</keyword>
<dbReference type="PATRIC" id="fig|87541.4.peg.636"/>
<dbReference type="RefSeq" id="WP_060936650.1">
    <property type="nucleotide sequence ID" value="NZ_JASOZP010000019.1"/>
</dbReference>
<evidence type="ECO:0000259" key="6">
    <source>
        <dbReference type="Pfam" id="PF00496"/>
    </source>
</evidence>
<dbReference type="Proteomes" id="UP000070422">
    <property type="component" value="Unassembled WGS sequence"/>
</dbReference>
<evidence type="ECO:0000256" key="1">
    <source>
        <dbReference type="ARBA" id="ARBA00004196"/>
    </source>
</evidence>
<dbReference type="SUPFAM" id="SSF53850">
    <property type="entry name" value="Periplasmic binding protein-like II"/>
    <property type="match status" value="1"/>
</dbReference>